<dbReference type="InterPro" id="IPR046938">
    <property type="entry name" value="DNA_clamp_sf"/>
</dbReference>
<dbReference type="Pfam" id="PF02144">
    <property type="entry name" value="Rad1"/>
    <property type="match status" value="1"/>
</dbReference>
<dbReference type="FunFam" id="3.70.10.10:FF:000014">
    <property type="entry name" value="DNA repair protein Rad1, putative"/>
    <property type="match status" value="1"/>
</dbReference>
<dbReference type="GO" id="GO:0006281">
    <property type="term" value="P:DNA repair"/>
    <property type="evidence" value="ECO:0007669"/>
    <property type="project" value="UniProtKB-KW"/>
</dbReference>
<evidence type="ECO:0000256" key="5">
    <source>
        <dbReference type="ARBA" id="ARBA00023242"/>
    </source>
</evidence>
<comment type="subcellular location">
    <subcellularLocation>
        <location evidence="1">Nucleus</location>
    </subcellularLocation>
</comment>
<dbReference type="PANTHER" id="PTHR10870">
    <property type="entry name" value="CELL CYCLE CHECKPOINT PROTEIN RAD1"/>
    <property type="match status" value="1"/>
</dbReference>
<dbReference type="PANTHER" id="PTHR10870:SF0">
    <property type="entry name" value="CELL CYCLE CHECKPOINT PROTEIN RAD1"/>
    <property type="match status" value="1"/>
</dbReference>
<organism evidence="6 7">
    <name type="scientific">Verticillium longisporum</name>
    <name type="common">Verticillium dahliae var. longisporum</name>
    <dbReference type="NCBI Taxonomy" id="100787"/>
    <lineage>
        <taxon>Eukaryota</taxon>
        <taxon>Fungi</taxon>
        <taxon>Dikarya</taxon>
        <taxon>Ascomycota</taxon>
        <taxon>Pezizomycotina</taxon>
        <taxon>Sordariomycetes</taxon>
        <taxon>Hypocreomycetidae</taxon>
        <taxon>Glomerellales</taxon>
        <taxon>Plectosphaerellaceae</taxon>
        <taxon>Verticillium</taxon>
    </lineage>
</organism>
<keyword evidence="3" id="KW-0227">DNA damage</keyword>
<comment type="similarity">
    <text evidence="2">Belongs to the rad1 family.</text>
</comment>
<dbReference type="SUPFAM" id="SSF55979">
    <property type="entry name" value="DNA clamp"/>
    <property type="match status" value="1"/>
</dbReference>
<name>A0A0G4MGC9_VERLO</name>
<accession>A0A0G4MGC9</accession>
<dbReference type="CDD" id="cd00577">
    <property type="entry name" value="PCNA"/>
    <property type="match status" value="1"/>
</dbReference>
<keyword evidence="5" id="KW-0539">Nucleus</keyword>
<dbReference type="GO" id="GO:0030896">
    <property type="term" value="C:checkpoint clamp complex"/>
    <property type="evidence" value="ECO:0007669"/>
    <property type="project" value="TreeGrafter"/>
</dbReference>
<proteinExistence type="inferred from homology"/>
<dbReference type="PRINTS" id="PR01246">
    <property type="entry name" value="RAD1REPAIR"/>
</dbReference>
<evidence type="ECO:0000256" key="2">
    <source>
        <dbReference type="ARBA" id="ARBA00010991"/>
    </source>
</evidence>
<reference evidence="7" key="1">
    <citation type="submission" date="2015-05" db="EMBL/GenBank/DDBJ databases">
        <authorList>
            <person name="Fogelqvist Johan"/>
        </authorList>
    </citation>
    <scope>NUCLEOTIDE SEQUENCE [LARGE SCALE GENOMIC DNA]</scope>
</reference>
<dbReference type="AlphaFoldDB" id="A0A0G4MGC9"/>
<evidence type="ECO:0000313" key="7">
    <source>
        <dbReference type="Proteomes" id="UP000045706"/>
    </source>
</evidence>
<dbReference type="PRINTS" id="PR01245">
    <property type="entry name" value="RAD1REC1"/>
</dbReference>
<gene>
    <name evidence="6" type="ORF">BN1723_003953</name>
</gene>
<dbReference type="Gene3D" id="3.70.10.10">
    <property type="match status" value="1"/>
</dbReference>
<dbReference type="InterPro" id="IPR003021">
    <property type="entry name" value="Rad1_Rec1_Rad17"/>
</dbReference>
<dbReference type="GO" id="GO:0000077">
    <property type="term" value="P:DNA damage checkpoint signaling"/>
    <property type="evidence" value="ECO:0007669"/>
    <property type="project" value="InterPro"/>
</dbReference>
<dbReference type="EMBL" id="CVQI01025557">
    <property type="protein sequence ID" value="CRK33277.1"/>
    <property type="molecule type" value="Genomic_DNA"/>
</dbReference>
<evidence type="ECO:0000313" key="6">
    <source>
        <dbReference type="EMBL" id="CRK33277.1"/>
    </source>
</evidence>
<evidence type="ECO:0000256" key="1">
    <source>
        <dbReference type="ARBA" id="ARBA00004123"/>
    </source>
</evidence>
<evidence type="ECO:0000256" key="4">
    <source>
        <dbReference type="ARBA" id="ARBA00023204"/>
    </source>
</evidence>
<keyword evidence="4" id="KW-0234">DNA repair</keyword>
<dbReference type="InterPro" id="IPR003011">
    <property type="entry name" value="Cell_cycle_checkpoint_Rad1"/>
</dbReference>
<evidence type="ECO:0000256" key="3">
    <source>
        <dbReference type="ARBA" id="ARBA00022763"/>
    </source>
</evidence>
<protein>
    <submittedName>
        <fullName evidence="6">Uncharacterized protein</fullName>
    </submittedName>
</protein>
<sequence length="512" mass="57161">MITDQKATPANNAKLLHEEAQAENHQPPSNCDTSTHGLFAPPSLAGCRRQRRLPPRHRKELPVLRRLCTSVDGTLLDWCFRPEYVLMVTTKLELSTDYSMLDRSFINIPALGVPASAAIAYVLPLVYCPDGTSILTISQLRNGLHPLLRHRHRLPCTLDTTFARDLFRPELQFHHLILQPYILLPVMANNLVAPVAGQPLFRAVASSTRPLYQLLRCVNFTKQIHVLVTEEGIRFSADLTRVMQGTASLDKKLFTTYSLNIPQSDDDSQPELPSFQIQLPALLETLQIFGAVDSATRTQKAEQDPYRSNLRNYRPEAFSNQTLGIGGTCCLQLEEEGGPLSIIIEESGVKTVANLSTYVPEIPEDIPFNRDELAYKIIMQSRYLLDALAELSPNGPKRLTITTSKNQPYLTLAGTGDLGSSVVDFAKGRELLETFAVQERWAQTYKFDLIKSSTEAMRIASKISLRGDRQGVLSLQFMVEVEGGGVSFLDFRFVPFISHEDGEDDSGDEQDD</sequence>
<dbReference type="Proteomes" id="UP000045706">
    <property type="component" value="Unassembled WGS sequence"/>
</dbReference>